<evidence type="ECO:0000313" key="2">
    <source>
        <dbReference type="Proteomes" id="UP001143856"/>
    </source>
</evidence>
<dbReference type="Proteomes" id="UP001143856">
    <property type="component" value="Unassembled WGS sequence"/>
</dbReference>
<evidence type="ECO:0000313" key="1">
    <source>
        <dbReference type="EMBL" id="KAJ2988964.1"/>
    </source>
</evidence>
<organism evidence="1 2">
    <name type="scientific">Xylaria curta</name>
    <dbReference type="NCBI Taxonomy" id="42375"/>
    <lineage>
        <taxon>Eukaryota</taxon>
        <taxon>Fungi</taxon>
        <taxon>Dikarya</taxon>
        <taxon>Ascomycota</taxon>
        <taxon>Pezizomycotina</taxon>
        <taxon>Sordariomycetes</taxon>
        <taxon>Xylariomycetidae</taxon>
        <taxon>Xylariales</taxon>
        <taxon>Xylariaceae</taxon>
        <taxon>Xylaria</taxon>
    </lineage>
</organism>
<proteinExistence type="predicted"/>
<comment type="caution">
    <text evidence="1">The sequence shown here is derived from an EMBL/GenBank/DDBJ whole genome shotgun (WGS) entry which is preliminary data.</text>
</comment>
<gene>
    <name evidence="1" type="ORF">NUW58_g3707</name>
</gene>
<protein>
    <submittedName>
        <fullName evidence="1">Uncharacterized protein</fullName>
    </submittedName>
</protein>
<keyword evidence="2" id="KW-1185">Reference proteome</keyword>
<sequence length="426" mass="47210">MSVGTLHASIILSEPGKIHCGSRDPVLGHVSIRYAPGNQNPSAELFGPLQVFVTLHGRAKTKLWKSNGQSTSIYRGRAPLIARRVVVYDDPFRAQPGDTANLPFSLRFPEVTDAIVGDDFEDDPRYIIHPSQPLPPSFNSSYHGFAHRYEAFVEYRIGVDVFMPQLQVGVSKPTEYGEPVVLYERPRFSHPVQGNPFEWRGFVSVKNELLLPEADRPSGFRQKTKAFLGAGNFPTYAFDWLCLTPKDIHLGQPACFEVKIKPREHECTATLIPEVRLQFFRFEIKAHTQVRATRTFFSCPTSEGNYTVCETLGAIDNREPFSKANEYTKIINTDALGGSFGSTFATYNISHAYTAKITFALEVTGKVKNISEEYGIMVHPPLETAPPPAASTPGPSHPPNAKNTASDPPLYDEPLPPYHQASSSTG</sequence>
<dbReference type="EMBL" id="JAPDGR010000585">
    <property type="protein sequence ID" value="KAJ2988964.1"/>
    <property type="molecule type" value="Genomic_DNA"/>
</dbReference>
<accession>A0ACC1PBC9</accession>
<name>A0ACC1PBC9_9PEZI</name>
<reference evidence="1" key="1">
    <citation type="submission" date="2022-10" db="EMBL/GenBank/DDBJ databases">
        <title>Genome Sequence of Xylaria curta.</title>
        <authorList>
            <person name="Buettner E."/>
        </authorList>
    </citation>
    <scope>NUCLEOTIDE SEQUENCE</scope>
    <source>
        <strain evidence="1">Babe10</strain>
    </source>
</reference>